<evidence type="ECO:0000256" key="2">
    <source>
        <dbReference type="ARBA" id="ARBA00022771"/>
    </source>
</evidence>
<dbReference type="OrthoDB" id="8062037at2759"/>
<evidence type="ECO:0000313" key="7">
    <source>
        <dbReference type="Proteomes" id="UP000886523"/>
    </source>
</evidence>
<keyword evidence="7" id="KW-1185">Reference proteome</keyword>
<dbReference type="SUPFAM" id="SSF57850">
    <property type="entry name" value="RING/U-box"/>
    <property type="match status" value="1"/>
</dbReference>
<dbReference type="InterPro" id="IPR013083">
    <property type="entry name" value="Znf_RING/FYVE/PHD"/>
</dbReference>
<dbReference type="InterPro" id="IPR001841">
    <property type="entry name" value="Znf_RING"/>
</dbReference>
<dbReference type="PROSITE" id="PS50089">
    <property type="entry name" value="ZF_RING_2"/>
    <property type="match status" value="1"/>
</dbReference>
<keyword evidence="1" id="KW-0479">Metal-binding</keyword>
<reference evidence="6" key="1">
    <citation type="journal article" date="2020" name="Nat. Commun.">
        <title>Large-scale genome sequencing of mycorrhizal fungi provides insights into the early evolution of symbiotic traits.</title>
        <authorList>
            <person name="Miyauchi S."/>
            <person name="Kiss E."/>
            <person name="Kuo A."/>
            <person name="Drula E."/>
            <person name="Kohler A."/>
            <person name="Sanchez-Garcia M."/>
            <person name="Morin E."/>
            <person name="Andreopoulos B."/>
            <person name="Barry K.W."/>
            <person name="Bonito G."/>
            <person name="Buee M."/>
            <person name="Carver A."/>
            <person name="Chen C."/>
            <person name="Cichocki N."/>
            <person name="Clum A."/>
            <person name="Culley D."/>
            <person name="Crous P.W."/>
            <person name="Fauchery L."/>
            <person name="Girlanda M."/>
            <person name="Hayes R.D."/>
            <person name="Keri Z."/>
            <person name="LaButti K."/>
            <person name="Lipzen A."/>
            <person name="Lombard V."/>
            <person name="Magnuson J."/>
            <person name="Maillard F."/>
            <person name="Murat C."/>
            <person name="Nolan M."/>
            <person name="Ohm R.A."/>
            <person name="Pangilinan J."/>
            <person name="Pereira M.F."/>
            <person name="Perotto S."/>
            <person name="Peter M."/>
            <person name="Pfister S."/>
            <person name="Riley R."/>
            <person name="Sitrit Y."/>
            <person name="Stielow J.B."/>
            <person name="Szollosi G."/>
            <person name="Zifcakova L."/>
            <person name="Stursova M."/>
            <person name="Spatafora J.W."/>
            <person name="Tedersoo L."/>
            <person name="Vaario L.M."/>
            <person name="Yamada A."/>
            <person name="Yan M."/>
            <person name="Wang P."/>
            <person name="Xu J."/>
            <person name="Bruns T."/>
            <person name="Baldrian P."/>
            <person name="Vilgalys R."/>
            <person name="Dunand C."/>
            <person name="Henrissat B."/>
            <person name="Grigoriev I.V."/>
            <person name="Hibbett D."/>
            <person name="Nagy L.G."/>
            <person name="Martin F.M."/>
        </authorList>
    </citation>
    <scope>NUCLEOTIDE SEQUENCE</scope>
    <source>
        <strain evidence="6">UP504</strain>
    </source>
</reference>
<accession>A0A9P6B2L4</accession>
<sequence>MDYRDSDLDVLAFLEHLQDPDPSVRNVFVDNLPRITEVQLYSTGLSGEHCPICQETFLSVIASEEMAEAMDSPAVSQYDTGVTKLPSCGHHFCRKDISKWIISAKKDTCPACRSPIGLPPSTGTQNDVPLSVFQAPEAEGDPELAAPEFPDGLGGDEESRRLFLDSLRQLGVHIDDAILNNLVTGTGAGGAGYSRNDSRNEFSGMYS</sequence>
<protein>
    <recommendedName>
        <fullName evidence="5">RING-type domain-containing protein</fullName>
    </recommendedName>
</protein>
<evidence type="ECO:0000313" key="6">
    <source>
        <dbReference type="EMBL" id="KAF9516521.1"/>
    </source>
</evidence>
<evidence type="ECO:0000256" key="1">
    <source>
        <dbReference type="ARBA" id="ARBA00022723"/>
    </source>
</evidence>
<dbReference type="EMBL" id="MU128938">
    <property type="protein sequence ID" value="KAF9516521.1"/>
    <property type="molecule type" value="Genomic_DNA"/>
</dbReference>
<dbReference type="GO" id="GO:0008270">
    <property type="term" value="F:zinc ion binding"/>
    <property type="evidence" value="ECO:0007669"/>
    <property type="project" value="UniProtKB-KW"/>
</dbReference>
<dbReference type="InterPro" id="IPR018957">
    <property type="entry name" value="Znf_C3HC4_RING-type"/>
</dbReference>
<dbReference type="Proteomes" id="UP000886523">
    <property type="component" value="Unassembled WGS sequence"/>
</dbReference>
<evidence type="ECO:0000256" key="3">
    <source>
        <dbReference type="ARBA" id="ARBA00022833"/>
    </source>
</evidence>
<keyword evidence="2 4" id="KW-0863">Zinc-finger</keyword>
<gene>
    <name evidence="6" type="ORF">BS47DRAFT_1390581</name>
</gene>
<evidence type="ECO:0000259" key="5">
    <source>
        <dbReference type="PROSITE" id="PS50089"/>
    </source>
</evidence>
<dbReference type="Pfam" id="PF00097">
    <property type="entry name" value="zf-C3HC4"/>
    <property type="match status" value="1"/>
</dbReference>
<keyword evidence="3" id="KW-0862">Zinc</keyword>
<evidence type="ECO:0000256" key="4">
    <source>
        <dbReference type="PROSITE-ProRule" id="PRU00175"/>
    </source>
</evidence>
<proteinExistence type="predicted"/>
<dbReference type="SMART" id="SM00184">
    <property type="entry name" value="RING"/>
    <property type="match status" value="1"/>
</dbReference>
<name>A0A9P6B2L4_9AGAM</name>
<feature type="domain" description="RING-type" evidence="5">
    <location>
        <begin position="50"/>
        <end position="113"/>
    </location>
</feature>
<organism evidence="6 7">
    <name type="scientific">Hydnum rufescens UP504</name>
    <dbReference type="NCBI Taxonomy" id="1448309"/>
    <lineage>
        <taxon>Eukaryota</taxon>
        <taxon>Fungi</taxon>
        <taxon>Dikarya</taxon>
        <taxon>Basidiomycota</taxon>
        <taxon>Agaricomycotina</taxon>
        <taxon>Agaricomycetes</taxon>
        <taxon>Cantharellales</taxon>
        <taxon>Hydnaceae</taxon>
        <taxon>Hydnum</taxon>
    </lineage>
</organism>
<dbReference type="Gene3D" id="3.30.40.10">
    <property type="entry name" value="Zinc/RING finger domain, C3HC4 (zinc finger)"/>
    <property type="match status" value="1"/>
</dbReference>
<comment type="caution">
    <text evidence="6">The sequence shown here is derived from an EMBL/GenBank/DDBJ whole genome shotgun (WGS) entry which is preliminary data.</text>
</comment>
<dbReference type="AlphaFoldDB" id="A0A9P6B2L4"/>